<protein>
    <recommendedName>
        <fullName evidence="3">BTB domain-containing protein</fullName>
    </recommendedName>
</protein>
<name>A0A9P4KCU9_9PLEO</name>
<dbReference type="OrthoDB" id="6359816at2759"/>
<evidence type="ECO:0008006" key="3">
    <source>
        <dbReference type="Google" id="ProtNLM"/>
    </source>
</evidence>
<dbReference type="EMBL" id="ML986618">
    <property type="protein sequence ID" value="KAF2264145.1"/>
    <property type="molecule type" value="Genomic_DNA"/>
</dbReference>
<dbReference type="AlphaFoldDB" id="A0A9P4KCU9"/>
<organism evidence="1 2">
    <name type="scientific">Lojkania enalia</name>
    <dbReference type="NCBI Taxonomy" id="147567"/>
    <lineage>
        <taxon>Eukaryota</taxon>
        <taxon>Fungi</taxon>
        <taxon>Dikarya</taxon>
        <taxon>Ascomycota</taxon>
        <taxon>Pezizomycotina</taxon>
        <taxon>Dothideomycetes</taxon>
        <taxon>Pleosporomycetidae</taxon>
        <taxon>Pleosporales</taxon>
        <taxon>Pleosporales incertae sedis</taxon>
        <taxon>Lojkania</taxon>
    </lineage>
</organism>
<comment type="caution">
    <text evidence="1">The sequence shown here is derived from an EMBL/GenBank/DDBJ whole genome shotgun (WGS) entry which is preliminary data.</text>
</comment>
<gene>
    <name evidence="1" type="ORF">CC78DRAFT_533386</name>
</gene>
<proteinExistence type="predicted"/>
<reference evidence="2" key="1">
    <citation type="journal article" date="2020" name="Stud. Mycol.">
        <title>101 Dothideomycetes genomes: A test case for predicting lifestyles and emergence of pathogens.</title>
        <authorList>
            <person name="Haridas S."/>
            <person name="Albert R."/>
            <person name="Binder M."/>
            <person name="Bloem J."/>
            <person name="LaButti K."/>
            <person name="Salamov A."/>
            <person name="Andreopoulos B."/>
            <person name="Baker S."/>
            <person name="Barry K."/>
            <person name="Bills G."/>
            <person name="Bluhm B."/>
            <person name="Cannon C."/>
            <person name="Castanera R."/>
            <person name="Culley D."/>
            <person name="Daum C."/>
            <person name="Ezra D."/>
            <person name="Gonzalez J."/>
            <person name="Henrissat B."/>
            <person name="Kuo A."/>
            <person name="Liang C."/>
            <person name="Lipzen A."/>
            <person name="Lutzoni F."/>
            <person name="Magnuson J."/>
            <person name="Mondo S."/>
            <person name="Nolan M."/>
            <person name="Ohm R."/>
            <person name="Pangilinan J."/>
            <person name="Park H.-J."/>
            <person name="Ramirez L."/>
            <person name="Alfaro M."/>
            <person name="Sun H."/>
            <person name="Tritt A."/>
            <person name="Yoshinaga Y."/>
            <person name="Zwiers L.-H."/>
            <person name="Turgeon B."/>
            <person name="Goodwin S."/>
            <person name="Spatafora J."/>
            <person name="Crous P."/>
            <person name="Grigoriev I."/>
        </authorList>
    </citation>
    <scope>NUCLEOTIDE SEQUENCE [LARGE SCALE GENOMIC DNA]</scope>
    <source>
        <strain evidence="2">CBS 304.66</strain>
    </source>
</reference>
<keyword evidence="2" id="KW-1185">Reference proteome</keyword>
<accession>A0A9P4KCU9</accession>
<sequence>MVVCTASDFFRNACRFVFGKEAENNKIDLSWEDPQLIRRMVLYCRVSGSINC</sequence>
<evidence type="ECO:0000313" key="2">
    <source>
        <dbReference type="Proteomes" id="UP000800093"/>
    </source>
</evidence>
<dbReference type="Proteomes" id="UP000800093">
    <property type="component" value="Unassembled WGS sequence"/>
</dbReference>
<evidence type="ECO:0000313" key="1">
    <source>
        <dbReference type="EMBL" id="KAF2264145.1"/>
    </source>
</evidence>